<feature type="transmembrane region" description="Helical" evidence="1">
    <location>
        <begin position="58"/>
        <end position="79"/>
    </location>
</feature>
<keyword evidence="1" id="KW-0812">Transmembrane</keyword>
<evidence type="ECO:0000256" key="1">
    <source>
        <dbReference type="SAM" id="Phobius"/>
    </source>
</evidence>
<protein>
    <submittedName>
        <fullName evidence="2">Uncharacterized protein</fullName>
    </submittedName>
</protein>
<evidence type="ECO:0000313" key="3">
    <source>
        <dbReference type="Proteomes" id="UP000183461"/>
    </source>
</evidence>
<keyword evidence="1" id="KW-1133">Transmembrane helix</keyword>
<name>A0A1K1M018_RUMFL</name>
<dbReference type="RefSeq" id="WP_072299199.1">
    <property type="nucleotide sequence ID" value="NZ_FPIP01000001.1"/>
</dbReference>
<gene>
    <name evidence="2" type="ORF">SAMN02910280_0821</name>
</gene>
<dbReference type="EMBL" id="FPIP01000001">
    <property type="protein sequence ID" value="SFW15262.1"/>
    <property type="molecule type" value="Genomic_DNA"/>
</dbReference>
<sequence>MNMNDYKRVTDRLTPDERCRKEVLDMSKRENKIKLNTNEYTESVSGVEVRSGHGIMKYVGIAAACAIIVGGIGTTGVLLHKGSKNAQQFAEVIEEETTAEAVTEITEEPTEPPVEYDYEAIANELTQHYIDSLNVMQYGDVSYDSNESITFYTYDSTREEWSNNYGGERTFYKVTDERFKSCQDIYEYYKAPIASSIDRKHYGETYESFTMPDNFKDAADVEYESSLQSWLGGDVSKFENGSRVDIRPNGKDTCDDEAFSINIGIYVEYNGNLYVSKRTVESETAPYYANGKHSFLTSLTTEPNVLETEDNSFKASCFVKTPYTGWENAKYGDEKIITFNLINGEWKISSIETGDRPEYTSAVAIQNYIEKRAEYNDINIGYDSEGKAGRGIGHIMDKLEVTEYDPSIHVCKVHAVLHNMNGEDALDMTAEISVNHNGSPVVMSADITRIKEYDSSYERPNAVSAN</sequence>
<proteinExistence type="predicted"/>
<dbReference type="Proteomes" id="UP000183461">
    <property type="component" value="Unassembled WGS sequence"/>
</dbReference>
<evidence type="ECO:0000313" key="2">
    <source>
        <dbReference type="EMBL" id="SFW15262.1"/>
    </source>
</evidence>
<accession>A0A1K1M018</accession>
<keyword evidence="1" id="KW-0472">Membrane</keyword>
<dbReference type="AlphaFoldDB" id="A0A1K1M018"/>
<reference evidence="2 3" key="1">
    <citation type="submission" date="2016-11" db="EMBL/GenBank/DDBJ databases">
        <authorList>
            <person name="Jaros S."/>
            <person name="Januszkiewicz K."/>
            <person name="Wedrychowicz H."/>
        </authorList>
    </citation>
    <scope>NUCLEOTIDE SEQUENCE [LARGE SCALE GENOMIC DNA]</scope>
    <source>
        <strain evidence="2 3">YL228</strain>
    </source>
</reference>
<organism evidence="2 3">
    <name type="scientific">Ruminococcus flavefaciens</name>
    <dbReference type="NCBI Taxonomy" id="1265"/>
    <lineage>
        <taxon>Bacteria</taxon>
        <taxon>Bacillati</taxon>
        <taxon>Bacillota</taxon>
        <taxon>Clostridia</taxon>
        <taxon>Eubacteriales</taxon>
        <taxon>Oscillospiraceae</taxon>
        <taxon>Ruminococcus</taxon>
    </lineage>
</organism>